<organism evidence="1 2">
    <name type="scientific">Microctonus hyperodae</name>
    <name type="common">Parasitoid wasp</name>
    <dbReference type="NCBI Taxonomy" id="165561"/>
    <lineage>
        <taxon>Eukaryota</taxon>
        <taxon>Metazoa</taxon>
        <taxon>Ecdysozoa</taxon>
        <taxon>Arthropoda</taxon>
        <taxon>Hexapoda</taxon>
        <taxon>Insecta</taxon>
        <taxon>Pterygota</taxon>
        <taxon>Neoptera</taxon>
        <taxon>Endopterygota</taxon>
        <taxon>Hymenoptera</taxon>
        <taxon>Apocrita</taxon>
        <taxon>Ichneumonoidea</taxon>
        <taxon>Braconidae</taxon>
        <taxon>Euphorinae</taxon>
        <taxon>Microctonus</taxon>
    </lineage>
</organism>
<accession>A0AA39KYZ7</accession>
<protein>
    <submittedName>
        <fullName evidence="1">Uncharacterized protein</fullName>
    </submittedName>
</protein>
<dbReference type="Proteomes" id="UP001168972">
    <property type="component" value="Unassembled WGS sequence"/>
</dbReference>
<proteinExistence type="predicted"/>
<gene>
    <name evidence="1" type="ORF">PV327_007916</name>
</gene>
<comment type="caution">
    <text evidence="1">The sequence shown here is derived from an EMBL/GenBank/DDBJ whole genome shotgun (WGS) entry which is preliminary data.</text>
</comment>
<dbReference type="EMBL" id="JAQQBR010000004">
    <property type="protein sequence ID" value="KAK0179093.1"/>
    <property type="molecule type" value="Genomic_DNA"/>
</dbReference>
<sequence length="140" mass="16047">MLGRGGWHDEYRANQCPTTSTQCYPSSRSRGVARRFVVKLIEWWLEKGRKKKDEGTNILGDIQLLNHYKSFHMEMIEDRCAEALECYVCNSYSDSRCADKEPNKALIQKCDMLSSGGTKYTMCRKTVQSIEFGVNGCMLI</sequence>
<reference evidence="1" key="2">
    <citation type="submission" date="2023-03" db="EMBL/GenBank/DDBJ databases">
        <authorList>
            <person name="Inwood S.N."/>
            <person name="Skelly J.G."/>
            <person name="Guhlin J."/>
            <person name="Harrop T.W.R."/>
            <person name="Goldson S.G."/>
            <person name="Dearden P.K."/>
        </authorList>
    </citation>
    <scope>NUCLEOTIDE SEQUENCE</scope>
    <source>
        <strain evidence="1">Lincoln</strain>
        <tissue evidence="1">Whole body</tissue>
    </source>
</reference>
<evidence type="ECO:0000313" key="2">
    <source>
        <dbReference type="Proteomes" id="UP001168972"/>
    </source>
</evidence>
<reference evidence="1" key="1">
    <citation type="journal article" date="2023" name="bioRxiv">
        <title>Scaffold-level genome assemblies of two parasitoid biocontrol wasps reveal the parthenogenesis mechanism and an associated novel virus.</title>
        <authorList>
            <person name="Inwood S."/>
            <person name="Skelly J."/>
            <person name="Guhlin J."/>
            <person name="Harrop T."/>
            <person name="Goldson S."/>
            <person name="Dearden P."/>
        </authorList>
    </citation>
    <scope>NUCLEOTIDE SEQUENCE</scope>
    <source>
        <strain evidence="1">Lincoln</strain>
        <tissue evidence="1">Whole body</tissue>
    </source>
</reference>
<dbReference type="AlphaFoldDB" id="A0AA39KYZ7"/>
<name>A0AA39KYZ7_MICHY</name>
<evidence type="ECO:0000313" key="1">
    <source>
        <dbReference type="EMBL" id="KAK0179093.1"/>
    </source>
</evidence>
<keyword evidence="2" id="KW-1185">Reference proteome</keyword>